<evidence type="ECO:0000313" key="1">
    <source>
        <dbReference type="EMBL" id="QDR78777.1"/>
    </source>
</evidence>
<dbReference type="KEGG" id="sted:SPTER_00210"/>
<dbReference type="OrthoDB" id="1683176at2"/>
<organism evidence="1 2">
    <name type="scientific">Sporomusa termitida</name>
    <dbReference type="NCBI Taxonomy" id="2377"/>
    <lineage>
        <taxon>Bacteria</taxon>
        <taxon>Bacillati</taxon>
        <taxon>Bacillota</taxon>
        <taxon>Negativicutes</taxon>
        <taxon>Selenomonadales</taxon>
        <taxon>Sporomusaceae</taxon>
        <taxon>Sporomusa</taxon>
    </lineage>
</organism>
<name>A0A517DN99_9FIRM</name>
<dbReference type="AlphaFoldDB" id="A0A517DN99"/>
<dbReference type="EMBL" id="CP036259">
    <property type="protein sequence ID" value="QDR78777.1"/>
    <property type="molecule type" value="Genomic_DNA"/>
</dbReference>
<dbReference type="RefSeq" id="WP_144348501.1">
    <property type="nucleotide sequence ID" value="NZ_CP036259.1"/>
</dbReference>
<gene>
    <name evidence="1" type="ORF">SPTER_00210</name>
</gene>
<dbReference type="Proteomes" id="UP000320776">
    <property type="component" value="Chromosome"/>
</dbReference>
<proteinExistence type="predicted"/>
<reference evidence="1 2" key="1">
    <citation type="submission" date="2019-02" db="EMBL/GenBank/DDBJ databases">
        <title>Closed genome of Sporomusa termitida DSM 4440.</title>
        <authorList>
            <person name="Poehlein A."/>
            <person name="Daniel R."/>
        </authorList>
    </citation>
    <scope>NUCLEOTIDE SEQUENCE [LARGE SCALE GENOMIC DNA]</scope>
    <source>
        <strain evidence="1 2">DSM 4440</strain>
    </source>
</reference>
<protein>
    <submittedName>
        <fullName evidence="1">Uncharacterized protein</fullName>
    </submittedName>
</protein>
<accession>A0A517DN99</accession>
<keyword evidence="2" id="KW-1185">Reference proteome</keyword>
<sequence length="93" mass="10152">MRKTSCRLLIILLLSMIIILYPTSALAADFSFNINIMRQDGATCGELWLNDKLVWRLALLADGAKPVAGGFNGANTTLIIPDIVNGMFVVKVE</sequence>
<evidence type="ECO:0000313" key="2">
    <source>
        <dbReference type="Proteomes" id="UP000320776"/>
    </source>
</evidence>